<comment type="caution">
    <text evidence="19">The sequence shown here is derived from an EMBL/GenBank/DDBJ whole genome shotgun (WGS) entry which is preliminary data.</text>
</comment>
<keyword evidence="8 14" id="KW-0067">ATP-binding</keyword>
<dbReference type="SUPFAM" id="SSF56112">
    <property type="entry name" value="Protein kinase-like (PK-like)"/>
    <property type="match status" value="1"/>
</dbReference>
<dbReference type="PROSITE" id="PS00108">
    <property type="entry name" value="PROTEIN_KINASE_ST"/>
    <property type="match status" value="1"/>
</dbReference>
<dbReference type="PROSITE" id="PS00010">
    <property type="entry name" value="ASX_HYDROXYL"/>
    <property type="match status" value="1"/>
</dbReference>
<evidence type="ECO:0000256" key="13">
    <source>
        <dbReference type="PROSITE-ProRule" id="PRU00076"/>
    </source>
</evidence>
<dbReference type="InterPro" id="IPR025287">
    <property type="entry name" value="WAK_GUB"/>
</dbReference>
<evidence type="ECO:0000256" key="5">
    <source>
        <dbReference type="ARBA" id="ARBA00022729"/>
    </source>
</evidence>
<dbReference type="Pfam" id="PF07645">
    <property type="entry name" value="EGF_CA"/>
    <property type="match status" value="1"/>
</dbReference>
<dbReference type="CDD" id="cd00054">
    <property type="entry name" value="EGF_CA"/>
    <property type="match status" value="2"/>
</dbReference>
<comment type="subcellular location">
    <subcellularLocation>
        <location evidence="1">Membrane</location>
        <topology evidence="1">Single-pass type I membrane protein</topology>
    </subcellularLocation>
</comment>
<keyword evidence="6 14" id="KW-0547">Nucleotide-binding</keyword>
<keyword evidence="4" id="KW-0808">Transferase</keyword>
<comment type="caution">
    <text evidence="13">Lacks conserved residue(s) required for the propagation of feature annotation.</text>
</comment>
<evidence type="ECO:0000313" key="20">
    <source>
        <dbReference type="Proteomes" id="UP001318860"/>
    </source>
</evidence>
<dbReference type="EMBL" id="JABTTQ020002795">
    <property type="protein sequence ID" value="KAK6122042.1"/>
    <property type="molecule type" value="Genomic_DNA"/>
</dbReference>
<evidence type="ECO:0000256" key="6">
    <source>
        <dbReference type="ARBA" id="ARBA00022741"/>
    </source>
</evidence>
<dbReference type="InterPro" id="IPR000719">
    <property type="entry name" value="Prot_kinase_dom"/>
</dbReference>
<dbReference type="PROSITE" id="PS50026">
    <property type="entry name" value="EGF_3"/>
    <property type="match status" value="1"/>
</dbReference>
<evidence type="ECO:0000256" key="14">
    <source>
        <dbReference type="PROSITE-ProRule" id="PRU10141"/>
    </source>
</evidence>
<dbReference type="Gene3D" id="1.10.510.10">
    <property type="entry name" value="Transferase(Phosphotransferase) domain 1"/>
    <property type="match status" value="1"/>
</dbReference>
<feature type="domain" description="Protein kinase" evidence="17">
    <location>
        <begin position="453"/>
        <end position="735"/>
    </location>
</feature>
<evidence type="ECO:0000259" key="17">
    <source>
        <dbReference type="PROSITE" id="PS50011"/>
    </source>
</evidence>
<evidence type="ECO:0000256" key="12">
    <source>
        <dbReference type="ARBA" id="ARBA00047951"/>
    </source>
</evidence>
<keyword evidence="20" id="KW-1185">Reference proteome</keyword>
<keyword evidence="3 13" id="KW-0245">EGF-like domain</keyword>
<feature type="chain" id="PRO_5045712099" evidence="16">
    <location>
        <begin position="19"/>
        <end position="788"/>
    </location>
</feature>
<dbReference type="InterPro" id="IPR045274">
    <property type="entry name" value="WAK-like"/>
</dbReference>
<gene>
    <name evidence="19" type="ORF">DH2020_044213</name>
</gene>
<keyword evidence="5 16" id="KW-0732">Signal</keyword>
<dbReference type="PANTHER" id="PTHR27005">
    <property type="entry name" value="WALL-ASSOCIATED RECEPTOR KINASE-LIKE 21"/>
    <property type="match status" value="1"/>
</dbReference>
<keyword evidence="15" id="KW-1133">Transmembrane helix</keyword>
<dbReference type="Gene3D" id="3.30.200.20">
    <property type="entry name" value="Phosphorylase Kinase, domain 1"/>
    <property type="match status" value="1"/>
</dbReference>
<evidence type="ECO:0000256" key="7">
    <source>
        <dbReference type="ARBA" id="ARBA00022777"/>
    </source>
</evidence>
<reference evidence="19 20" key="1">
    <citation type="journal article" date="2021" name="Comput. Struct. Biotechnol. J.">
        <title>De novo genome assembly of the potent medicinal plant Rehmannia glutinosa using nanopore technology.</title>
        <authorList>
            <person name="Ma L."/>
            <person name="Dong C."/>
            <person name="Song C."/>
            <person name="Wang X."/>
            <person name="Zheng X."/>
            <person name="Niu Y."/>
            <person name="Chen S."/>
            <person name="Feng W."/>
        </authorList>
    </citation>
    <scope>NUCLEOTIDE SEQUENCE [LARGE SCALE GENOMIC DNA]</scope>
    <source>
        <strain evidence="19">DH-2019</strain>
    </source>
</reference>
<protein>
    <submittedName>
        <fullName evidence="19">Uncharacterized protein</fullName>
    </submittedName>
</protein>
<dbReference type="Proteomes" id="UP001318860">
    <property type="component" value="Unassembled WGS sequence"/>
</dbReference>
<sequence length="788" mass="86651">MLHKFAILIFLHLSLALANNPTSTTAAARKAFAGAANMAKPGCQTTCGNLTVPYPFGIGLNSGCSIGPWFDVNCHNSSKPYIRTGNLEIVELSNGQLRINNWVAARCYAQNGTITRQNPVAINFTSTPYSFSDSNRFTVVGCDDLAVIVGSSGRNFTSGCLSLCSQSSDLMDGFCTGIGCCQTPIPKGLKTFSSALGSLNNHTRIHSFDPCGYAFVGDQERFRFRTSDLLDTGFQNRTVQIVPIVVDWAIGNGTCDQEKESGDFACRENSVCVDSDTGLGGYNCNCSEGYEGNPYLSPGCTEALSKETCKLPKTQDKKKTGSVALKNINECETRNPCDEHGICTNTLGSYNCSCKEGYDGDGRIGGLGCIAVNSQFPVIKFAIGFSVGLLSIFIGVTFLYFGIKKRKLGRMREKLFQQNGGLLLKQQTCINEGGVESTKIFSAEELEKATNNYSEDRILGTGGYGTVYRGILPDQRVVAIKKSRIMDQSQIEPFINEVIILTQVNHRNVVKLLGCCLETQVPLLVYEFVSNGTLFHHIHNSGETSWFSWSDRLRIAAEAAGALAYLHSAASMPIIHRDVKSSNILLDDSYTAKISDFGASRLVPLDQTQVTTLVQGTLGYLDPEYFHTSQLTEKSDVYSFGVVLAELMTGKKPLSPTKSEQERNLATYFIMSVKENRFFQILEPRILREGSLEQLQGIGELVKRCLNLRGDERPTMKEVAMELEGMRKFSKHPWIQQENREENEALLGEQSGLPSDLYAINIGPEFSSGIYPVQDSLDSHMIYPNRPR</sequence>
<dbReference type="PANTHER" id="PTHR27005:SF283">
    <property type="entry name" value="OS02G0633066 PROTEIN"/>
    <property type="match status" value="1"/>
</dbReference>
<dbReference type="InterPro" id="IPR017441">
    <property type="entry name" value="Protein_kinase_ATP_BS"/>
</dbReference>
<dbReference type="InterPro" id="IPR011009">
    <property type="entry name" value="Kinase-like_dom_sf"/>
</dbReference>
<keyword evidence="10" id="KW-0325">Glycoprotein</keyword>
<organism evidence="19 20">
    <name type="scientific">Rehmannia glutinosa</name>
    <name type="common">Chinese foxglove</name>
    <dbReference type="NCBI Taxonomy" id="99300"/>
    <lineage>
        <taxon>Eukaryota</taxon>
        <taxon>Viridiplantae</taxon>
        <taxon>Streptophyta</taxon>
        <taxon>Embryophyta</taxon>
        <taxon>Tracheophyta</taxon>
        <taxon>Spermatophyta</taxon>
        <taxon>Magnoliopsida</taxon>
        <taxon>eudicotyledons</taxon>
        <taxon>Gunneridae</taxon>
        <taxon>Pentapetalae</taxon>
        <taxon>asterids</taxon>
        <taxon>lamiids</taxon>
        <taxon>Lamiales</taxon>
        <taxon>Orobanchaceae</taxon>
        <taxon>Rehmannieae</taxon>
        <taxon>Rehmannia</taxon>
    </lineage>
</organism>
<name>A0ABR0UHS3_REHGL</name>
<dbReference type="SMART" id="SM00181">
    <property type="entry name" value="EGF"/>
    <property type="match status" value="2"/>
</dbReference>
<dbReference type="PROSITE" id="PS01187">
    <property type="entry name" value="EGF_CA"/>
    <property type="match status" value="1"/>
</dbReference>
<dbReference type="CDD" id="cd14066">
    <property type="entry name" value="STKc_IRAK"/>
    <property type="match status" value="1"/>
</dbReference>
<dbReference type="InterPro" id="IPR000152">
    <property type="entry name" value="EGF-type_Asp/Asn_hydroxyl_site"/>
</dbReference>
<keyword evidence="15" id="KW-0812">Transmembrane</keyword>
<evidence type="ECO:0000256" key="10">
    <source>
        <dbReference type="ARBA" id="ARBA00023180"/>
    </source>
</evidence>
<dbReference type="PROSITE" id="PS50011">
    <property type="entry name" value="PROTEIN_KINASE_DOM"/>
    <property type="match status" value="1"/>
</dbReference>
<keyword evidence="9" id="KW-1015">Disulfide bond</keyword>
<feature type="binding site" evidence="14">
    <location>
        <position position="482"/>
    </location>
    <ligand>
        <name>ATP</name>
        <dbReference type="ChEBI" id="CHEBI:30616"/>
    </ligand>
</feature>
<dbReference type="SMART" id="SM00220">
    <property type="entry name" value="S_TKc"/>
    <property type="match status" value="1"/>
</dbReference>
<feature type="transmembrane region" description="Helical" evidence="15">
    <location>
        <begin position="381"/>
        <end position="403"/>
    </location>
</feature>
<feature type="signal peptide" evidence="16">
    <location>
        <begin position="1"/>
        <end position="18"/>
    </location>
</feature>
<evidence type="ECO:0000256" key="2">
    <source>
        <dbReference type="ARBA" id="ARBA00022527"/>
    </source>
</evidence>
<evidence type="ECO:0000256" key="15">
    <source>
        <dbReference type="SAM" id="Phobius"/>
    </source>
</evidence>
<dbReference type="InterPro" id="IPR049883">
    <property type="entry name" value="NOTCH1_EGF-like"/>
</dbReference>
<feature type="domain" description="EGF-like" evidence="18">
    <location>
        <begin position="327"/>
        <end position="361"/>
    </location>
</feature>
<evidence type="ECO:0000256" key="16">
    <source>
        <dbReference type="SAM" id="SignalP"/>
    </source>
</evidence>
<evidence type="ECO:0000256" key="8">
    <source>
        <dbReference type="ARBA" id="ARBA00022840"/>
    </source>
</evidence>
<evidence type="ECO:0000256" key="4">
    <source>
        <dbReference type="ARBA" id="ARBA00022679"/>
    </source>
</evidence>
<evidence type="ECO:0000259" key="18">
    <source>
        <dbReference type="PROSITE" id="PS50026"/>
    </source>
</evidence>
<evidence type="ECO:0000256" key="11">
    <source>
        <dbReference type="ARBA" id="ARBA00047558"/>
    </source>
</evidence>
<dbReference type="Gene3D" id="2.10.25.10">
    <property type="entry name" value="Laminin"/>
    <property type="match status" value="1"/>
</dbReference>
<proteinExistence type="predicted"/>
<dbReference type="SUPFAM" id="SSF57196">
    <property type="entry name" value="EGF/Laminin"/>
    <property type="match status" value="1"/>
</dbReference>
<dbReference type="Pfam" id="PF13947">
    <property type="entry name" value="GUB_WAK_bind"/>
    <property type="match status" value="1"/>
</dbReference>
<evidence type="ECO:0000256" key="3">
    <source>
        <dbReference type="ARBA" id="ARBA00022536"/>
    </source>
</evidence>
<dbReference type="SMART" id="SM00179">
    <property type="entry name" value="EGF_CA"/>
    <property type="match status" value="2"/>
</dbReference>
<dbReference type="InterPro" id="IPR001881">
    <property type="entry name" value="EGF-like_Ca-bd_dom"/>
</dbReference>
<keyword evidence="2" id="KW-0723">Serine/threonine-protein kinase</keyword>
<comment type="catalytic activity">
    <reaction evidence="12">
        <text>L-threonyl-[protein] + ATP = O-phospho-L-threonyl-[protein] + ADP + H(+)</text>
        <dbReference type="Rhea" id="RHEA:46608"/>
        <dbReference type="Rhea" id="RHEA-COMP:11060"/>
        <dbReference type="Rhea" id="RHEA-COMP:11605"/>
        <dbReference type="ChEBI" id="CHEBI:15378"/>
        <dbReference type="ChEBI" id="CHEBI:30013"/>
        <dbReference type="ChEBI" id="CHEBI:30616"/>
        <dbReference type="ChEBI" id="CHEBI:61977"/>
        <dbReference type="ChEBI" id="CHEBI:456216"/>
    </reaction>
</comment>
<evidence type="ECO:0000313" key="19">
    <source>
        <dbReference type="EMBL" id="KAK6122042.1"/>
    </source>
</evidence>
<keyword evidence="7" id="KW-0418">Kinase</keyword>
<dbReference type="InterPro" id="IPR018097">
    <property type="entry name" value="EGF_Ca-bd_CS"/>
</dbReference>
<dbReference type="PROSITE" id="PS00107">
    <property type="entry name" value="PROTEIN_KINASE_ATP"/>
    <property type="match status" value="1"/>
</dbReference>
<dbReference type="InterPro" id="IPR008271">
    <property type="entry name" value="Ser/Thr_kinase_AS"/>
</dbReference>
<evidence type="ECO:0000256" key="9">
    <source>
        <dbReference type="ARBA" id="ARBA00023157"/>
    </source>
</evidence>
<keyword evidence="15" id="KW-0472">Membrane</keyword>
<evidence type="ECO:0000256" key="1">
    <source>
        <dbReference type="ARBA" id="ARBA00004479"/>
    </source>
</evidence>
<comment type="catalytic activity">
    <reaction evidence="11">
        <text>L-seryl-[protein] + ATP = O-phospho-L-seryl-[protein] + ADP + H(+)</text>
        <dbReference type="Rhea" id="RHEA:17989"/>
        <dbReference type="Rhea" id="RHEA-COMP:9863"/>
        <dbReference type="Rhea" id="RHEA-COMP:11604"/>
        <dbReference type="ChEBI" id="CHEBI:15378"/>
        <dbReference type="ChEBI" id="CHEBI:29999"/>
        <dbReference type="ChEBI" id="CHEBI:30616"/>
        <dbReference type="ChEBI" id="CHEBI:83421"/>
        <dbReference type="ChEBI" id="CHEBI:456216"/>
    </reaction>
</comment>
<accession>A0ABR0UHS3</accession>
<dbReference type="Pfam" id="PF00069">
    <property type="entry name" value="Pkinase"/>
    <property type="match status" value="1"/>
</dbReference>
<dbReference type="InterPro" id="IPR000742">
    <property type="entry name" value="EGF"/>
</dbReference>